<comment type="caution">
    <text evidence="1">The sequence shown here is derived from an EMBL/GenBank/DDBJ whole genome shotgun (WGS) entry which is preliminary data.</text>
</comment>
<dbReference type="SUPFAM" id="SSF53474">
    <property type="entry name" value="alpha/beta-Hydrolases"/>
    <property type="match status" value="2"/>
</dbReference>
<accession>A0ABQ8JU51</accession>
<dbReference type="PANTHER" id="PTHR47533:SF4">
    <property type="entry name" value="AB HYDROLASE-1 DOMAIN-CONTAINING PROTEIN"/>
    <property type="match status" value="1"/>
</dbReference>
<dbReference type="InterPro" id="IPR029058">
    <property type="entry name" value="AB_hydrolase_fold"/>
</dbReference>
<dbReference type="Pfam" id="PF06342">
    <property type="entry name" value="DUF1057"/>
    <property type="match status" value="1"/>
</dbReference>
<keyword evidence="2" id="KW-1185">Reference proteome</keyword>
<dbReference type="PANTHER" id="PTHR47533">
    <property type="entry name" value="PROTEIN CBG21859"/>
    <property type="match status" value="1"/>
</dbReference>
<dbReference type="InterPro" id="IPR010463">
    <property type="entry name" value="DUF1057"/>
</dbReference>
<name>A0ABQ8JU51_DERPT</name>
<organism evidence="1 2">
    <name type="scientific">Dermatophagoides pteronyssinus</name>
    <name type="common">European house dust mite</name>
    <dbReference type="NCBI Taxonomy" id="6956"/>
    <lineage>
        <taxon>Eukaryota</taxon>
        <taxon>Metazoa</taxon>
        <taxon>Ecdysozoa</taxon>
        <taxon>Arthropoda</taxon>
        <taxon>Chelicerata</taxon>
        <taxon>Arachnida</taxon>
        <taxon>Acari</taxon>
        <taxon>Acariformes</taxon>
        <taxon>Sarcoptiformes</taxon>
        <taxon>Astigmata</taxon>
        <taxon>Psoroptidia</taxon>
        <taxon>Analgoidea</taxon>
        <taxon>Pyroglyphidae</taxon>
        <taxon>Dermatophagoidinae</taxon>
        <taxon>Dermatophagoides</taxon>
    </lineage>
</organism>
<dbReference type="Gene3D" id="3.40.50.1820">
    <property type="entry name" value="alpha/beta hydrolase"/>
    <property type="match status" value="2"/>
</dbReference>
<sequence length="683" mass="79964">MFQHRLLAKINLCQRLKFSTTATIPSEYIKTIKFRTCINVYDELRLRYRQFYRRSPTQGVDITINYVDTQPNQKPKKTIVALHGLADSFRTFNLFQTRATKFKFWHSSDEKYHLLQDLFRNLNVDTIDCLVTHSFGGQPASVLLEKPKGLQIKSLALIAPQFFLDGLEERLHKNSKKTLRLSKTRFFSRLLDWKKAHQATGIPLKFQEMDEFFLLSTVFLDIQAVKDSHSRIQSMREMKLSGFIMYSFDENVISKKAQQELYRLLNIENVQPIIIDQDDPKIIDNNYLLNNPMTKIMTKDGRHLPHQKYPNDQIFLFKSEKPEGGVSANSMMIESCASAMFQQRLLVNINRYQRLKFSTNATIPREFIKTIKLRTCVNVYDELRLRLPQFYNKSPTEGVDITIDYVDTQPNQKPKKTIVALHGLADTFRTYNLLFHHFQPRSDVRLVMPNFPDFSQTRATNYKFWHSSDEKCHLLQDLFRHLNIDTIDCMVAHSFGSQPTSAILEKPQGLQVKSLAMIAPQFFFDGISEKLHNNSKLMLRLSKSRILSRVLHRMKIHQSKGIPFKFQDIDEFFLLNTLLLDIQAVKDSRARVRLMNEKKFPGFIMYSSDDKIISKKAQQELYQILNIDDVQTIIIDQDNPKIIDTNYLLNNPMKKFMAKDGRHLPHQKYPNVINFLIEKLIDE</sequence>
<dbReference type="Proteomes" id="UP000887458">
    <property type="component" value="Unassembled WGS sequence"/>
</dbReference>
<proteinExistence type="predicted"/>
<reference evidence="1 2" key="2">
    <citation type="journal article" date="2022" name="Mol. Biol. Evol.">
        <title>Comparative Genomics Reveals Insights into the Divergent Evolution of Astigmatic Mites and Household Pest Adaptations.</title>
        <authorList>
            <person name="Xiong Q."/>
            <person name="Wan A.T."/>
            <person name="Liu X."/>
            <person name="Fung C.S."/>
            <person name="Xiao X."/>
            <person name="Malainual N."/>
            <person name="Hou J."/>
            <person name="Wang L."/>
            <person name="Wang M."/>
            <person name="Yang K.Y."/>
            <person name="Cui Y."/>
            <person name="Leung E.L."/>
            <person name="Nong W."/>
            <person name="Shin S.K."/>
            <person name="Au S.W."/>
            <person name="Jeong K.Y."/>
            <person name="Chew F.T."/>
            <person name="Hui J.H."/>
            <person name="Leung T.F."/>
            <person name="Tungtrongchitr A."/>
            <person name="Zhong N."/>
            <person name="Liu Z."/>
            <person name="Tsui S.K."/>
        </authorList>
    </citation>
    <scope>NUCLEOTIDE SEQUENCE [LARGE SCALE GENOMIC DNA]</scope>
    <source>
        <strain evidence="1">Derp</strain>
    </source>
</reference>
<evidence type="ECO:0000313" key="1">
    <source>
        <dbReference type="EMBL" id="KAH9426158.1"/>
    </source>
</evidence>
<evidence type="ECO:0000313" key="2">
    <source>
        <dbReference type="Proteomes" id="UP000887458"/>
    </source>
</evidence>
<evidence type="ECO:0008006" key="3">
    <source>
        <dbReference type="Google" id="ProtNLM"/>
    </source>
</evidence>
<gene>
    <name evidence="1" type="ORF">DERP_007098</name>
</gene>
<dbReference type="EMBL" id="NJHN03000012">
    <property type="protein sequence ID" value="KAH9426158.1"/>
    <property type="molecule type" value="Genomic_DNA"/>
</dbReference>
<protein>
    <recommendedName>
        <fullName evidence="3">AB hydrolase-1 domain-containing protein</fullName>
    </recommendedName>
</protein>
<reference evidence="1 2" key="1">
    <citation type="journal article" date="2018" name="J. Allergy Clin. Immunol.">
        <title>High-quality assembly of Dermatophagoides pteronyssinus genome and transcriptome reveals a wide range of novel allergens.</title>
        <authorList>
            <person name="Liu X.Y."/>
            <person name="Yang K.Y."/>
            <person name="Wang M.Q."/>
            <person name="Kwok J.S."/>
            <person name="Zeng X."/>
            <person name="Yang Z."/>
            <person name="Xiao X.J."/>
            <person name="Lau C.P."/>
            <person name="Li Y."/>
            <person name="Huang Z.M."/>
            <person name="Ba J.G."/>
            <person name="Yim A.K."/>
            <person name="Ouyang C.Y."/>
            <person name="Ngai S.M."/>
            <person name="Chan T.F."/>
            <person name="Leung E.L."/>
            <person name="Liu L."/>
            <person name="Liu Z.G."/>
            <person name="Tsui S.K."/>
        </authorList>
    </citation>
    <scope>NUCLEOTIDE SEQUENCE [LARGE SCALE GENOMIC DNA]</scope>
    <source>
        <strain evidence="1">Derp</strain>
    </source>
</reference>